<dbReference type="GO" id="GO:0016301">
    <property type="term" value="F:kinase activity"/>
    <property type="evidence" value="ECO:0007669"/>
    <property type="project" value="UniProtKB-KW"/>
</dbReference>
<sequence length="410" mass="48015">MIYRQTSTIRKILEVLIVFIGLGVLDQYFEMEMREWILNPFLLALLLFSLRYGLMIGLLGFLFTIVYYSVDTVWSGGDVFLLYYDNTLFTEIFFLLIIVVIGGLYGTSFKERYDTLSDKNAEIKEENEEIKDVLALMEDSQRSMQNQVLESEYTLKRIYEVGKALDQPTPDLVRNEAISVISDLFGAEEIAIYHMDSSRIAMRLKERKGPEEVFPQTVFINEDTLMYRRLLSNKTVTIRTIDDEDDAPLLAGPIMWGNEVQDILIINDLEFDRMTRYQIQILSLILDWLSNRIEKSHESVMKEEEMEMFPGTHIYYKDAFDEKVALQQQRKDDYDVDFSVIQLKFEGFHGMSKIEAEIILRTYLRELDIIGFDEKNQEFYFLLPGTHPEDVSIVEDRIRKALYEKGGNYV</sequence>
<evidence type="ECO:0000313" key="3">
    <source>
        <dbReference type="EMBL" id="MET3682898.1"/>
    </source>
</evidence>
<feature type="coiled-coil region" evidence="1">
    <location>
        <begin position="113"/>
        <end position="143"/>
    </location>
</feature>
<dbReference type="RefSeq" id="WP_354219498.1">
    <property type="nucleotide sequence ID" value="NZ_JBEPMX010000003.1"/>
</dbReference>
<keyword evidence="2" id="KW-0812">Transmembrane</keyword>
<keyword evidence="2" id="KW-1133">Transmembrane helix</keyword>
<keyword evidence="4" id="KW-1185">Reference proteome</keyword>
<organism evidence="3 4">
    <name type="scientific">Alkalibacillus flavidus</name>
    <dbReference type="NCBI Taxonomy" id="546021"/>
    <lineage>
        <taxon>Bacteria</taxon>
        <taxon>Bacillati</taxon>
        <taxon>Bacillota</taxon>
        <taxon>Bacilli</taxon>
        <taxon>Bacillales</taxon>
        <taxon>Bacillaceae</taxon>
        <taxon>Alkalibacillus</taxon>
    </lineage>
</organism>
<keyword evidence="3" id="KW-0418">Kinase</keyword>
<proteinExistence type="predicted"/>
<dbReference type="InterPro" id="IPR029016">
    <property type="entry name" value="GAF-like_dom_sf"/>
</dbReference>
<keyword evidence="3" id="KW-0808">Transferase</keyword>
<evidence type="ECO:0000256" key="2">
    <source>
        <dbReference type="SAM" id="Phobius"/>
    </source>
</evidence>
<dbReference type="Gene3D" id="3.30.450.40">
    <property type="match status" value="1"/>
</dbReference>
<dbReference type="EMBL" id="JBEPMX010000003">
    <property type="protein sequence ID" value="MET3682898.1"/>
    <property type="molecule type" value="Genomic_DNA"/>
</dbReference>
<feature type="transmembrane region" description="Helical" evidence="2">
    <location>
        <begin position="88"/>
        <end position="107"/>
    </location>
</feature>
<comment type="caution">
    <text evidence="3">The sequence shown here is derived from an EMBL/GenBank/DDBJ whole genome shotgun (WGS) entry which is preliminary data.</text>
</comment>
<evidence type="ECO:0000256" key="1">
    <source>
        <dbReference type="SAM" id="Coils"/>
    </source>
</evidence>
<dbReference type="Proteomes" id="UP001549167">
    <property type="component" value="Unassembled WGS sequence"/>
</dbReference>
<evidence type="ECO:0000313" key="4">
    <source>
        <dbReference type="Proteomes" id="UP001549167"/>
    </source>
</evidence>
<keyword evidence="2" id="KW-0472">Membrane</keyword>
<gene>
    <name evidence="3" type="ORF">ABID56_000988</name>
</gene>
<reference evidence="3 4" key="1">
    <citation type="submission" date="2024-06" db="EMBL/GenBank/DDBJ databases">
        <title>Genomic Encyclopedia of Type Strains, Phase IV (KMG-IV): sequencing the most valuable type-strain genomes for metagenomic binning, comparative biology and taxonomic classification.</title>
        <authorList>
            <person name="Goeker M."/>
        </authorList>
    </citation>
    <scope>NUCLEOTIDE SEQUENCE [LARGE SCALE GENOMIC DNA]</scope>
    <source>
        <strain evidence="3 4">DSM 23520</strain>
    </source>
</reference>
<protein>
    <submittedName>
        <fullName evidence="3">K+-sensing histidine kinase KdpD</fullName>
    </submittedName>
</protein>
<feature type="transmembrane region" description="Helical" evidence="2">
    <location>
        <begin position="41"/>
        <end position="68"/>
    </location>
</feature>
<feature type="transmembrane region" description="Helical" evidence="2">
    <location>
        <begin position="12"/>
        <end position="29"/>
    </location>
</feature>
<accession>A0ABV2KTI9</accession>
<keyword evidence="1" id="KW-0175">Coiled coil</keyword>
<name>A0ABV2KTI9_9BACI</name>